<dbReference type="CDD" id="cd01574">
    <property type="entry name" value="PBP1_LacI"/>
    <property type="match status" value="1"/>
</dbReference>
<dbReference type="RefSeq" id="WP_003928577.1">
    <property type="nucleotide sequence ID" value="NZ_JH814684.1"/>
</dbReference>
<dbReference type="PANTHER" id="PTHR30146">
    <property type="entry name" value="LACI-RELATED TRANSCRIPTIONAL REPRESSOR"/>
    <property type="match status" value="1"/>
</dbReference>
<feature type="domain" description="HTH lacI-type" evidence="4">
    <location>
        <begin position="10"/>
        <end position="64"/>
    </location>
</feature>
<dbReference type="Gene3D" id="1.10.260.40">
    <property type="entry name" value="lambda repressor-like DNA-binding domains"/>
    <property type="match status" value="1"/>
</dbReference>
<dbReference type="PANTHER" id="PTHR30146:SF109">
    <property type="entry name" value="HTH-TYPE TRANSCRIPTIONAL REGULATOR GALS"/>
    <property type="match status" value="1"/>
</dbReference>
<dbReference type="eggNOG" id="COG1609">
    <property type="taxonomic scope" value="Bacteria"/>
</dbReference>
<dbReference type="SUPFAM" id="SSF53822">
    <property type="entry name" value="Periplasmic binding protein-like I"/>
    <property type="match status" value="1"/>
</dbReference>
<evidence type="ECO:0000256" key="2">
    <source>
        <dbReference type="ARBA" id="ARBA00023125"/>
    </source>
</evidence>
<evidence type="ECO:0000259" key="4">
    <source>
        <dbReference type="PROSITE" id="PS50932"/>
    </source>
</evidence>
<dbReference type="CDD" id="cd01392">
    <property type="entry name" value="HTH_LacI"/>
    <property type="match status" value="1"/>
</dbReference>
<dbReference type="Proteomes" id="UP000006072">
    <property type="component" value="Unassembled WGS sequence"/>
</dbReference>
<keyword evidence="3" id="KW-0804">Transcription</keyword>
<dbReference type="PROSITE" id="PS50932">
    <property type="entry name" value="HTH_LACI_2"/>
    <property type="match status" value="1"/>
</dbReference>
<dbReference type="InterPro" id="IPR046335">
    <property type="entry name" value="LacI/GalR-like_sensor"/>
</dbReference>
<dbReference type="PATRIC" id="fig|1194972.3.peg.4510"/>
<comment type="caution">
    <text evidence="5">The sequence shown here is derived from an EMBL/GenBank/DDBJ whole genome shotgun (WGS) entry which is preliminary data.</text>
</comment>
<evidence type="ECO:0000256" key="1">
    <source>
        <dbReference type="ARBA" id="ARBA00023015"/>
    </source>
</evidence>
<dbReference type="Gene3D" id="3.40.50.2300">
    <property type="match status" value="2"/>
</dbReference>
<evidence type="ECO:0000313" key="6">
    <source>
        <dbReference type="Proteomes" id="UP000006072"/>
    </source>
</evidence>
<sequence>MSADRTSRRPVMADVARLAGVSHQTVSRVINGANNIRPDTRSRVEHAIAALGYRPNTAARTLVTRRSRTVGIISSNTSQHGPASIQHSLQEAARSAGYFSSVVTLSEVTHRELRDALDHLDRQSVEAIVMIATQHDALAVAHAEITSTPLIVVEGELTGRGRSVGVDQIAGGRMATQHLIDLGHRHIVHVSGPLSWTEARARRSGYVEVMRRAGLRVDADLEGDWSPARGCAIGRALAERGHFTAVFVANDQMAVGLLHAFAEAGMAVPGDVSVVGFDDIPEAAYTTPSLTTVHQDFPAVGRRAIEVVTAVLDGVDVVTPLLTPQLVIRASSARLAPQQEKGLRA</sequence>
<dbReference type="Pfam" id="PF13377">
    <property type="entry name" value="Peripla_BP_3"/>
    <property type="match status" value="1"/>
</dbReference>
<keyword evidence="6" id="KW-1185">Reference proteome</keyword>
<name>K0UME0_MYCVA</name>
<dbReference type="HOGENOM" id="CLU_037628_6_1_11"/>
<dbReference type="EMBL" id="ALQA01000062">
    <property type="protein sequence ID" value="EJZ06220.1"/>
    <property type="molecule type" value="Genomic_DNA"/>
</dbReference>
<dbReference type="SUPFAM" id="SSF47413">
    <property type="entry name" value="lambda repressor-like DNA-binding domains"/>
    <property type="match status" value="1"/>
</dbReference>
<dbReference type="SMART" id="SM00354">
    <property type="entry name" value="HTH_LACI"/>
    <property type="match status" value="1"/>
</dbReference>
<accession>K0UME0</accession>
<proteinExistence type="predicted"/>
<keyword evidence="1" id="KW-0805">Transcription regulation</keyword>
<dbReference type="InterPro" id="IPR028082">
    <property type="entry name" value="Peripla_BP_I"/>
</dbReference>
<organism evidence="5 6">
    <name type="scientific">Mycolicibacterium vaccae ATCC 25954</name>
    <dbReference type="NCBI Taxonomy" id="1194972"/>
    <lineage>
        <taxon>Bacteria</taxon>
        <taxon>Bacillati</taxon>
        <taxon>Actinomycetota</taxon>
        <taxon>Actinomycetes</taxon>
        <taxon>Mycobacteriales</taxon>
        <taxon>Mycobacteriaceae</taxon>
        <taxon>Mycolicibacterium</taxon>
    </lineage>
</organism>
<dbReference type="PROSITE" id="PS00356">
    <property type="entry name" value="HTH_LACI_1"/>
    <property type="match status" value="1"/>
</dbReference>
<dbReference type="GO" id="GO:0000976">
    <property type="term" value="F:transcription cis-regulatory region binding"/>
    <property type="evidence" value="ECO:0007669"/>
    <property type="project" value="TreeGrafter"/>
</dbReference>
<dbReference type="GO" id="GO:0003700">
    <property type="term" value="F:DNA-binding transcription factor activity"/>
    <property type="evidence" value="ECO:0007669"/>
    <property type="project" value="TreeGrafter"/>
</dbReference>
<reference evidence="5 6" key="1">
    <citation type="journal article" date="2012" name="J. Bacteriol.">
        <title>Complete Genome Sequence of Mycobacterium vaccae Type Strain ATCC 25954.</title>
        <authorList>
            <person name="Ho Y.S."/>
            <person name="Adroub S.A."/>
            <person name="Abadi M."/>
            <person name="Al Alwan B."/>
            <person name="Alkhateeb R."/>
            <person name="Gao G."/>
            <person name="Ragab A."/>
            <person name="Ali S."/>
            <person name="van Soolingen D."/>
            <person name="Bitter W."/>
            <person name="Pain A."/>
            <person name="Abdallah A.M."/>
        </authorList>
    </citation>
    <scope>NUCLEOTIDE SEQUENCE [LARGE SCALE GENOMIC DNA]</scope>
    <source>
        <strain evidence="5 6">ATCC 25954</strain>
    </source>
</reference>
<dbReference type="InterPro" id="IPR000843">
    <property type="entry name" value="HTH_LacI"/>
</dbReference>
<evidence type="ECO:0000313" key="5">
    <source>
        <dbReference type="EMBL" id="EJZ06220.1"/>
    </source>
</evidence>
<protein>
    <submittedName>
        <fullName evidence="5">Ribose operon repressor</fullName>
    </submittedName>
</protein>
<gene>
    <name evidence="5" type="ORF">MVAC_22630</name>
</gene>
<dbReference type="InterPro" id="IPR010982">
    <property type="entry name" value="Lambda_DNA-bd_dom_sf"/>
</dbReference>
<dbReference type="Pfam" id="PF00356">
    <property type="entry name" value="LacI"/>
    <property type="match status" value="1"/>
</dbReference>
<keyword evidence="2" id="KW-0238">DNA-binding</keyword>
<dbReference type="AlphaFoldDB" id="K0UME0"/>
<evidence type="ECO:0000256" key="3">
    <source>
        <dbReference type="ARBA" id="ARBA00023163"/>
    </source>
</evidence>